<dbReference type="EMBL" id="JABCJJ010000005">
    <property type="protein sequence ID" value="NMR19660.1"/>
    <property type="molecule type" value="Genomic_DNA"/>
</dbReference>
<feature type="region of interest" description="Disordered" evidence="1">
    <location>
        <begin position="114"/>
        <end position="136"/>
    </location>
</feature>
<dbReference type="InterPro" id="IPR029069">
    <property type="entry name" value="HotDog_dom_sf"/>
</dbReference>
<gene>
    <name evidence="2" type="ORF">HIR71_05380</name>
</gene>
<dbReference type="SUPFAM" id="SSF54637">
    <property type="entry name" value="Thioesterase/thiol ester dehydrase-isomerase"/>
    <property type="match status" value="1"/>
</dbReference>
<evidence type="ECO:0000313" key="2">
    <source>
        <dbReference type="EMBL" id="NMR19660.1"/>
    </source>
</evidence>
<evidence type="ECO:0000313" key="3">
    <source>
        <dbReference type="Proteomes" id="UP000562124"/>
    </source>
</evidence>
<dbReference type="AlphaFoldDB" id="A0A7Y0LX35"/>
<dbReference type="Proteomes" id="UP000562124">
    <property type="component" value="Unassembled WGS sequence"/>
</dbReference>
<keyword evidence="3" id="KW-1185">Reference proteome</keyword>
<dbReference type="RefSeq" id="WP_169324023.1">
    <property type="nucleotide sequence ID" value="NZ_JABCJJ010000005.1"/>
</dbReference>
<reference evidence="2 3" key="1">
    <citation type="submission" date="2020-04" db="EMBL/GenBank/DDBJ databases">
        <title>Sequencing and Assembly of C. fimi.</title>
        <authorList>
            <person name="Ramsey A.R."/>
        </authorList>
    </citation>
    <scope>NUCLEOTIDE SEQUENCE [LARGE SCALE GENOMIC DNA]</scope>
    <source>
        <strain evidence="2 3">SB</strain>
    </source>
</reference>
<dbReference type="Gene3D" id="3.10.129.10">
    <property type="entry name" value="Hotdog Thioesterase"/>
    <property type="match status" value="1"/>
</dbReference>
<comment type="caution">
    <text evidence="2">The sequence shown here is derived from an EMBL/GenBank/DDBJ whole genome shotgun (WGS) entry which is preliminary data.</text>
</comment>
<dbReference type="CDD" id="cd00586">
    <property type="entry name" value="4HBT"/>
    <property type="match status" value="1"/>
</dbReference>
<evidence type="ECO:0000256" key="1">
    <source>
        <dbReference type="SAM" id="MobiDB-lite"/>
    </source>
</evidence>
<proteinExistence type="predicted"/>
<protein>
    <submittedName>
        <fullName evidence="2">Acyl-CoA thioesterase</fullName>
    </submittedName>
</protein>
<accession>A0A7Y0LX35</accession>
<name>A0A7Y0LX35_CELFI</name>
<sequence length="185" mass="20451">MTRLRVPVQLRWSDMDAYGHINNVEMFRVLEEARIAAFWVHPSPPADGVWPTAVIDAGPDAPTTTLVARQEIEYVRQLEYRRTPIIVELWIGHLGGASLDVCYEVVDGDLPGGSAADVVPSDATSDGSERASPRRVPYARATTTLVLFDPATGSPRRITPQERESWTPYLGPMVEIRRRGGRDAG</sequence>
<organism evidence="2 3">
    <name type="scientific">Cellulomonas fimi</name>
    <dbReference type="NCBI Taxonomy" id="1708"/>
    <lineage>
        <taxon>Bacteria</taxon>
        <taxon>Bacillati</taxon>
        <taxon>Actinomycetota</taxon>
        <taxon>Actinomycetes</taxon>
        <taxon>Micrococcales</taxon>
        <taxon>Cellulomonadaceae</taxon>
        <taxon>Cellulomonas</taxon>
    </lineage>
</organism>
<dbReference type="Pfam" id="PF13279">
    <property type="entry name" value="4HBT_2"/>
    <property type="match status" value="1"/>
</dbReference>
<feature type="region of interest" description="Disordered" evidence="1">
    <location>
        <begin position="151"/>
        <end position="171"/>
    </location>
</feature>